<evidence type="ECO:0000259" key="9">
    <source>
        <dbReference type="Pfam" id="PF01385"/>
    </source>
</evidence>
<evidence type="ECO:0000256" key="4">
    <source>
        <dbReference type="ARBA" id="ARBA00022723"/>
    </source>
</evidence>
<dbReference type="EMBL" id="BAABKB010000016">
    <property type="protein sequence ID" value="GAA5017746.1"/>
    <property type="molecule type" value="Genomic_DNA"/>
</dbReference>
<comment type="similarity">
    <text evidence="1">In the C-terminal section; belongs to the transposase 35 family.</text>
</comment>
<feature type="compositionally biased region" description="Basic and acidic residues" evidence="8">
    <location>
        <begin position="204"/>
        <end position="225"/>
    </location>
</feature>
<feature type="region of interest" description="Disordered" evidence="8">
    <location>
        <begin position="371"/>
        <end position="402"/>
    </location>
</feature>
<keyword evidence="4" id="KW-0479">Metal-binding</keyword>
<dbReference type="InterPro" id="IPR001959">
    <property type="entry name" value="Transposase"/>
</dbReference>
<dbReference type="RefSeq" id="WP_345651915.1">
    <property type="nucleotide sequence ID" value="NZ_BAABKB010000016.1"/>
</dbReference>
<feature type="domain" description="Cas12f1-like TNB" evidence="10">
    <location>
        <begin position="294"/>
        <end position="360"/>
    </location>
</feature>
<dbReference type="InterPro" id="IPR051399">
    <property type="entry name" value="RNA-guided_DNA_endo/Transpos"/>
</dbReference>
<feature type="domain" description="Probable transposase IS891/IS1136/IS1341" evidence="9">
    <location>
        <begin position="176"/>
        <end position="282"/>
    </location>
</feature>
<dbReference type="NCBIfam" id="TIGR01766">
    <property type="entry name" value="IS200/IS605 family accessory protein TnpB-like domain"/>
    <property type="match status" value="1"/>
</dbReference>
<dbReference type="Pfam" id="PF07282">
    <property type="entry name" value="Cas12f1-like_TNB"/>
    <property type="match status" value="1"/>
</dbReference>
<evidence type="ECO:0000256" key="2">
    <source>
        <dbReference type="ARBA" id="ARBA00011044"/>
    </source>
</evidence>
<keyword evidence="13" id="KW-1185">Reference proteome</keyword>
<reference evidence="13" key="1">
    <citation type="journal article" date="2019" name="Int. J. Syst. Evol. Microbiol.">
        <title>The Global Catalogue of Microorganisms (GCM) 10K type strain sequencing project: providing services to taxonomists for standard genome sequencing and annotation.</title>
        <authorList>
            <consortium name="The Broad Institute Genomics Platform"/>
            <consortium name="The Broad Institute Genome Sequencing Center for Infectious Disease"/>
            <person name="Wu L."/>
            <person name="Ma J."/>
        </authorList>
    </citation>
    <scope>NUCLEOTIDE SEQUENCE [LARGE SCALE GENOMIC DNA]</scope>
    <source>
        <strain evidence="13">JCM 18409</strain>
    </source>
</reference>
<evidence type="ECO:0000313" key="13">
    <source>
        <dbReference type="Proteomes" id="UP001501759"/>
    </source>
</evidence>
<dbReference type="Pfam" id="PF12323">
    <property type="entry name" value="HTH_OrfB_IS605"/>
    <property type="match status" value="1"/>
</dbReference>
<dbReference type="NCBIfam" id="NF040570">
    <property type="entry name" value="guided_TnpB"/>
    <property type="match status" value="1"/>
</dbReference>
<evidence type="ECO:0000313" key="12">
    <source>
        <dbReference type="EMBL" id="GAA5017746.1"/>
    </source>
</evidence>
<dbReference type="GO" id="GO:0004519">
    <property type="term" value="F:endonuclease activity"/>
    <property type="evidence" value="ECO:0007669"/>
    <property type="project" value="UniProtKB-KW"/>
</dbReference>
<evidence type="ECO:0000256" key="1">
    <source>
        <dbReference type="ARBA" id="ARBA00008761"/>
    </source>
</evidence>
<dbReference type="InterPro" id="IPR021027">
    <property type="entry name" value="Transposase_put_HTH"/>
</dbReference>
<keyword evidence="6" id="KW-0238">DNA-binding</keyword>
<keyword evidence="5" id="KW-0862">Zinc</keyword>
<dbReference type="PANTHER" id="PTHR30405">
    <property type="entry name" value="TRANSPOSASE"/>
    <property type="match status" value="1"/>
</dbReference>
<gene>
    <name evidence="12" type="ORF">GCM10023335_44590</name>
</gene>
<evidence type="ECO:0000259" key="10">
    <source>
        <dbReference type="Pfam" id="PF07282"/>
    </source>
</evidence>
<protein>
    <submittedName>
        <fullName evidence="12">RNA-guided endonuclease TnpB family protein</fullName>
    </submittedName>
</protein>
<feature type="region of interest" description="Disordered" evidence="8">
    <location>
        <begin position="201"/>
        <end position="238"/>
    </location>
</feature>
<evidence type="ECO:0000256" key="6">
    <source>
        <dbReference type="ARBA" id="ARBA00023125"/>
    </source>
</evidence>
<evidence type="ECO:0000256" key="3">
    <source>
        <dbReference type="ARBA" id="ARBA00022578"/>
    </source>
</evidence>
<dbReference type="InterPro" id="IPR010095">
    <property type="entry name" value="Cas12f1-like_TNB"/>
</dbReference>
<comment type="caution">
    <text evidence="12">The sequence shown here is derived from an EMBL/GenBank/DDBJ whole genome shotgun (WGS) entry which is preliminary data.</text>
</comment>
<keyword evidence="7" id="KW-0233">DNA recombination</keyword>
<keyword evidence="3" id="KW-0815">Transposition</keyword>
<accession>A0ABP9J1J7</accession>
<keyword evidence="12" id="KW-0378">Hydrolase</keyword>
<evidence type="ECO:0000259" key="11">
    <source>
        <dbReference type="Pfam" id="PF12323"/>
    </source>
</evidence>
<evidence type="ECO:0000256" key="5">
    <source>
        <dbReference type="ARBA" id="ARBA00022833"/>
    </source>
</evidence>
<dbReference type="Pfam" id="PF01385">
    <property type="entry name" value="OrfB_IS605"/>
    <property type="match status" value="1"/>
</dbReference>
<comment type="similarity">
    <text evidence="2">In the N-terminal section; belongs to the transposase 2 family.</text>
</comment>
<dbReference type="Proteomes" id="UP001501759">
    <property type="component" value="Unassembled WGS sequence"/>
</dbReference>
<proteinExistence type="inferred from homology"/>
<keyword evidence="12" id="KW-0540">Nuclease</keyword>
<evidence type="ECO:0000256" key="7">
    <source>
        <dbReference type="ARBA" id="ARBA00023172"/>
    </source>
</evidence>
<sequence>MAQQVKRAFKYRFYPTDGQAAELSRTFGCVRLVYNRALEERSRAWNVEQRRVSYVQSSAALTEWKKSEELAFLNEVSCVPLQQALRHLQTAFGNFFAKRAQYPRFKTRKKSRASAEYTRSAFKWRDGRLTLAKMTTPLDIRWSRPLPVGAEPSTVTVSRDAAGRWFVSLLCEDTMAPAPATDAAVGVDAGITSLLTLSTGEKITNPRHERRDRSRLAKAQRELSRKAKGSNNRDKARRKVAKVHARIADRRRDFLHQLTTRLVRENQTVVIEDLAVRNLLKNRTLARAVSDASWTELRSMLEYKCAWYGRELVVIDRWFPSSKMCGACGTVREKLPLNVREWTCDCGTVHDRDVNAARNILAAGLAATACGDGVRPQRDSSRTGQSSAKQEPQRATAGIPLL</sequence>
<name>A0ABP9J1J7_9ACTN</name>
<dbReference type="PANTHER" id="PTHR30405:SF25">
    <property type="entry name" value="RNA-GUIDED DNA ENDONUCLEASE INSQ-RELATED"/>
    <property type="match status" value="1"/>
</dbReference>
<evidence type="ECO:0000256" key="8">
    <source>
        <dbReference type="SAM" id="MobiDB-lite"/>
    </source>
</evidence>
<organism evidence="12 13">
    <name type="scientific">Streptomyces siamensis</name>
    <dbReference type="NCBI Taxonomy" id="1274986"/>
    <lineage>
        <taxon>Bacteria</taxon>
        <taxon>Bacillati</taxon>
        <taxon>Actinomycetota</taxon>
        <taxon>Actinomycetes</taxon>
        <taxon>Kitasatosporales</taxon>
        <taxon>Streptomycetaceae</taxon>
        <taxon>Streptomyces</taxon>
    </lineage>
</organism>
<feature type="domain" description="Transposase putative helix-turn-helix" evidence="11">
    <location>
        <begin position="1"/>
        <end position="46"/>
    </location>
</feature>
<keyword evidence="12" id="KW-0255">Endonuclease</keyword>